<protein>
    <submittedName>
        <fullName evidence="2">Uncharacterized protein</fullName>
    </submittedName>
</protein>
<feature type="transmembrane region" description="Helical" evidence="1">
    <location>
        <begin position="55"/>
        <end position="84"/>
    </location>
</feature>
<keyword evidence="1" id="KW-0472">Membrane</keyword>
<sequence length="169" mass="17239">MARWSLLRDVIIAGGLVGTLGALVMAALALLLGAITHGDPWYAPRLVGGVFFRDAPTGAAAVVLGLVLHFATAGGIGTAFALMLPRGGTALAALMLGLLMGLALQALMPTLVIPWASPPLARAGPPVAALLLLHLAFGACLAIVTPVRDVLSAADAKRRDLQALLTRRA</sequence>
<evidence type="ECO:0000313" key="2">
    <source>
        <dbReference type="EMBL" id="AEI67394.1"/>
    </source>
</evidence>
<feature type="transmembrane region" description="Helical" evidence="1">
    <location>
        <begin position="91"/>
        <end position="116"/>
    </location>
</feature>
<keyword evidence="1" id="KW-1133">Transmembrane helix</keyword>
<dbReference type="AlphaFoldDB" id="F8CG42"/>
<feature type="transmembrane region" description="Helical" evidence="1">
    <location>
        <begin position="128"/>
        <end position="151"/>
    </location>
</feature>
<gene>
    <name evidence="2" type="ordered locus">LILAB_27535</name>
</gene>
<feature type="transmembrane region" description="Helical" evidence="1">
    <location>
        <begin position="12"/>
        <end position="35"/>
    </location>
</feature>
<evidence type="ECO:0000313" key="3">
    <source>
        <dbReference type="Proteomes" id="UP000000488"/>
    </source>
</evidence>
<reference evidence="2 3" key="1">
    <citation type="journal article" date="2011" name="J. Bacteriol.">
        <title>Genome sequence of the halotolerant marine bacterium Myxococcus fulvus HW-1.</title>
        <authorList>
            <person name="Li Z.F."/>
            <person name="Li X."/>
            <person name="Liu H."/>
            <person name="Liu X."/>
            <person name="Han K."/>
            <person name="Wu Z.H."/>
            <person name="Hu W."/>
            <person name="Li F.F."/>
            <person name="Li Y.Z."/>
        </authorList>
    </citation>
    <scope>NUCLEOTIDE SEQUENCE [LARGE SCALE GENOMIC DNA]</scope>
    <source>
        <strain evidence="3">ATCC BAA-855 / HW-1</strain>
    </source>
</reference>
<proteinExistence type="predicted"/>
<organism evidence="2 3">
    <name type="scientific">Myxococcus fulvus (strain ATCC BAA-855 / HW-1)</name>
    <dbReference type="NCBI Taxonomy" id="483219"/>
    <lineage>
        <taxon>Bacteria</taxon>
        <taxon>Pseudomonadati</taxon>
        <taxon>Myxococcota</taxon>
        <taxon>Myxococcia</taxon>
        <taxon>Myxococcales</taxon>
        <taxon>Cystobacterineae</taxon>
        <taxon>Myxococcaceae</taxon>
        <taxon>Myxococcus</taxon>
    </lineage>
</organism>
<dbReference type="Proteomes" id="UP000000488">
    <property type="component" value="Chromosome"/>
</dbReference>
<evidence type="ECO:0000256" key="1">
    <source>
        <dbReference type="SAM" id="Phobius"/>
    </source>
</evidence>
<accession>F8CG42</accession>
<dbReference type="KEGG" id="mfu:LILAB_27535"/>
<keyword evidence="1" id="KW-0812">Transmembrane</keyword>
<dbReference type="HOGENOM" id="CLU_1459837_0_0_7"/>
<dbReference type="EMBL" id="CP002830">
    <property type="protein sequence ID" value="AEI67394.1"/>
    <property type="molecule type" value="Genomic_DNA"/>
</dbReference>
<name>F8CG42_MYXFH</name>